<name>A0ABV1AFS7_9TELE</name>
<sequence>MTHQSLTPVPQGSSLGPSLCGPCLGPSLSRPCLGPSLRRSSRHTADHLGPRFMGSSGLVAGPLDACISAAGYFVAADLRIIGLLDVLFSFLEIMDCGFVLDSCPPPKASLRPPWVGCFVLNFC</sequence>
<dbReference type="EMBL" id="JAHRIP010092517">
    <property type="protein sequence ID" value="MEQ2317091.1"/>
    <property type="molecule type" value="Genomic_DNA"/>
</dbReference>
<comment type="caution">
    <text evidence="1">The sequence shown here is derived from an EMBL/GenBank/DDBJ whole genome shotgun (WGS) entry which is preliminary data.</text>
</comment>
<dbReference type="Proteomes" id="UP001469553">
    <property type="component" value="Unassembled WGS sequence"/>
</dbReference>
<accession>A0ABV1AFS7</accession>
<proteinExistence type="predicted"/>
<gene>
    <name evidence="1" type="ORF">AMECASPLE_039175</name>
</gene>
<evidence type="ECO:0000313" key="2">
    <source>
        <dbReference type="Proteomes" id="UP001469553"/>
    </source>
</evidence>
<organism evidence="1 2">
    <name type="scientific">Ameca splendens</name>
    <dbReference type="NCBI Taxonomy" id="208324"/>
    <lineage>
        <taxon>Eukaryota</taxon>
        <taxon>Metazoa</taxon>
        <taxon>Chordata</taxon>
        <taxon>Craniata</taxon>
        <taxon>Vertebrata</taxon>
        <taxon>Euteleostomi</taxon>
        <taxon>Actinopterygii</taxon>
        <taxon>Neopterygii</taxon>
        <taxon>Teleostei</taxon>
        <taxon>Neoteleostei</taxon>
        <taxon>Acanthomorphata</taxon>
        <taxon>Ovalentaria</taxon>
        <taxon>Atherinomorphae</taxon>
        <taxon>Cyprinodontiformes</taxon>
        <taxon>Goodeidae</taxon>
        <taxon>Ameca</taxon>
    </lineage>
</organism>
<evidence type="ECO:0000313" key="1">
    <source>
        <dbReference type="EMBL" id="MEQ2317091.1"/>
    </source>
</evidence>
<protein>
    <submittedName>
        <fullName evidence="1">Uncharacterized protein</fullName>
    </submittedName>
</protein>
<reference evidence="1 2" key="1">
    <citation type="submission" date="2021-06" db="EMBL/GenBank/DDBJ databases">
        <authorList>
            <person name="Palmer J.M."/>
        </authorList>
    </citation>
    <scope>NUCLEOTIDE SEQUENCE [LARGE SCALE GENOMIC DNA]</scope>
    <source>
        <strain evidence="1 2">AS_MEX2019</strain>
        <tissue evidence="1">Muscle</tissue>
    </source>
</reference>
<keyword evidence="2" id="KW-1185">Reference proteome</keyword>